<organism evidence="1 2">
    <name type="scientific">Meloidogyne graminicola</name>
    <dbReference type="NCBI Taxonomy" id="189291"/>
    <lineage>
        <taxon>Eukaryota</taxon>
        <taxon>Metazoa</taxon>
        <taxon>Ecdysozoa</taxon>
        <taxon>Nematoda</taxon>
        <taxon>Chromadorea</taxon>
        <taxon>Rhabditida</taxon>
        <taxon>Tylenchina</taxon>
        <taxon>Tylenchomorpha</taxon>
        <taxon>Tylenchoidea</taxon>
        <taxon>Meloidogynidae</taxon>
        <taxon>Meloidogyninae</taxon>
        <taxon>Meloidogyne</taxon>
    </lineage>
</organism>
<accession>A0A8S9ZP91</accession>
<sequence length="240" mass="27499">MCELRGFSILRPSIDLETIEEEPDDYVSQHSRNARSLKNGFEGYLRDNVRQNIYQQDNGGQNSQTNTITTYETQNSDGFDTNSLNFLHWNRVSGRAGSTKSLKSGIRNTQYKVLGFGSSTIGTNITGGTSTADSLNGAKIFGDSWKSLDKWDQNYYFNTYGPSREDPISLYQWSNSKNYGDAMRRHVSQLEKEESRKRRQKILCFFCCCFRCCFPCKKSSDNQSQNPRPLLKGCRQLNYN</sequence>
<gene>
    <name evidence="1" type="ORF">Mgra_00005532</name>
</gene>
<evidence type="ECO:0000313" key="1">
    <source>
        <dbReference type="EMBL" id="KAF7635091.1"/>
    </source>
</evidence>
<proteinExistence type="predicted"/>
<dbReference type="OrthoDB" id="5883498at2759"/>
<protein>
    <submittedName>
        <fullName evidence="1">Uncharacterized protein</fullName>
    </submittedName>
</protein>
<reference evidence="1" key="1">
    <citation type="journal article" date="2020" name="Ecol. Evol.">
        <title>Genome structure and content of the rice root-knot nematode (Meloidogyne graminicola).</title>
        <authorList>
            <person name="Phan N.T."/>
            <person name="Danchin E.G.J."/>
            <person name="Klopp C."/>
            <person name="Perfus-Barbeoch L."/>
            <person name="Kozlowski D.K."/>
            <person name="Koutsovoulos G.D."/>
            <person name="Lopez-Roques C."/>
            <person name="Bouchez O."/>
            <person name="Zahm M."/>
            <person name="Besnard G."/>
            <person name="Bellafiore S."/>
        </authorList>
    </citation>
    <scope>NUCLEOTIDE SEQUENCE</scope>
    <source>
        <strain evidence="1">VN-18</strain>
    </source>
</reference>
<dbReference type="AlphaFoldDB" id="A0A8S9ZP91"/>
<dbReference type="Proteomes" id="UP000605970">
    <property type="component" value="Unassembled WGS sequence"/>
</dbReference>
<name>A0A8S9ZP91_9BILA</name>
<evidence type="ECO:0000313" key="2">
    <source>
        <dbReference type="Proteomes" id="UP000605970"/>
    </source>
</evidence>
<dbReference type="EMBL" id="JABEBT010000047">
    <property type="protein sequence ID" value="KAF7635091.1"/>
    <property type="molecule type" value="Genomic_DNA"/>
</dbReference>
<keyword evidence="2" id="KW-1185">Reference proteome</keyword>
<comment type="caution">
    <text evidence="1">The sequence shown here is derived from an EMBL/GenBank/DDBJ whole genome shotgun (WGS) entry which is preliminary data.</text>
</comment>